<gene>
    <name evidence="3" type="ORF">DW767_16610</name>
    <name evidence="2" type="ORF">DWY46_16235</name>
</gene>
<proteinExistence type="predicted"/>
<keyword evidence="1" id="KW-1133">Transmembrane helix</keyword>
<dbReference type="AlphaFoldDB" id="A0A396FRY4"/>
<dbReference type="InterPro" id="IPR046113">
    <property type="entry name" value="DUF6050"/>
</dbReference>
<evidence type="ECO:0000313" key="4">
    <source>
        <dbReference type="Proteomes" id="UP000284644"/>
    </source>
</evidence>
<feature type="transmembrane region" description="Helical" evidence="1">
    <location>
        <begin position="69"/>
        <end position="90"/>
    </location>
</feature>
<dbReference type="Proteomes" id="UP000284644">
    <property type="component" value="Unassembled WGS sequence"/>
</dbReference>
<keyword evidence="1" id="KW-0812">Transmembrane</keyword>
<dbReference type="Proteomes" id="UP000285839">
    <property type="component" value="Unassembled WGS sequence"/>
</dbReference>
<evidence type="ECO:0000313" key="2">
    <source>
        <dbReference type="EMBL" id="RGR46018.1"/>
    </source>
</evidence>
<feature type="transmembrane region" description="Helical" evidence="1">
    <location>
        <begin position="6"/>
        <end position="27"/>
    </location>
</feature>
<dbReference type="EMBL" id="QSJW01000013">
    <property type="protein sequence ID" value="RHE10072.1"/>
    <property type="molecule type" value="Genomic_DNA"/>
</dbReference>
<name>A0A396FRY4_9FIRM</name>
<evidence type="ECO:0000313" key="5">
    <source>
        <dbReference type="Proteomes" id="UP000285839"/>
    </source>
</evidence>
<accession>A0A396FRY4</accession>
<keyword evidence="1" id="KW-0472">Membrane</keyword>
<reference evidence="4 5" key="1">
    <citation type="submission" date="2018-08" db="EMBL/GenBank/DDBJ databases">
        <title>A genome reference for cultivated species of the human gut microbiota.</title>
        <authorList>
            <person name="Zou Y."/>
            <person name="Xue W."/>
            <person name="Luo G."/>
        </authorList>
    </citation>
    <scope>NUCLEOTIDE SEQUENCE [LARGE SCALE GENOMIC DNA]</scope>
    <source>
        <strain evidence="2 5">AF25-21</strain>
        <strain evidence="3 4">AM29-25AC</strain>
    </source>
</reference>
<dbReference type="EMBL" id="QRUH01000016">
    <property type="protein sequence ID" value="RGR46018.1"/>
    <property type="molecule type" value="Genomic_DNA"/>
</dbReference>
<comment type="caution">
    <text evidence="2">The sequence shown here is derived from an EMBL/GenBank/DDBJ whole genome shotgun (WGS) entry which is preliminary data.</text>
</comment>
<protein>
    <submittedName>
        <fullName evidence="2">Uncharacterized protein</fullName>
    </submittedName>
</protein>
<sequence>MRRKEFLENVAVPLLGIAVVMFIVYPFCVENGVCDYRKLWIVSGIPFGVQKMYFWMIPKGFDIGGTVGMFAFNLLVGGLIGSMVLTWRLLMAGKYLLKSIGYGGLWIVKKAFRT</sequence>
<evidence type="ECO:0000313" key="3">
    <source>
        <dbReference type="EMBL" id="RHE10072.1"/>
    </source>
</evidence>
<evidence type="ECO:0000256" key="1">
    <source>
        <dbReference type="SAM" id="Phobius"/>
    </source>
</evidence>
<organism evidence="2 5">
    <name type="scientific">Blautia obeum</name>
    <dbReference type="NCBI Taxonomy" id="40520"/>
    <lineage>
        <taxon>Bacteria</taxon>
        <taxon>Bacillati</taxon>
        <taxon>Bacillota</taxon>
        <taxon>Clostridia</taxon>
        <taxon>Lachnospirales</taxon>
        <taxon>Lachnospiraceae</taxon>
        <taxon>Blautia</taxon>
    </lineage>
</organism>
<dbReference type="Pfam" id="PF19517">
    <property type="entry name" value="DUF6050"/>
    <property type="match status" value="1"/>
</dbReference>
<dbReference type="RefSeq" id="WP_117639514.1">
    <property type="nucleotide sequence ID" value="NZ_QRPQ01000012.1"/>
</dbReference>